<keyword evidence="9" id="KW-0175">Coiled coil</keyword>
<dbReference type="EMBL" id="JANBVN010000092">
    <property type="protein sequence ID" value="KAJ9145201.1"/>
    <property type="molecule type" value="Genomic_DNA"/>
</dbReference>
<dbReference type="CDD" id="cd18793">
    <property type="entry name" value="SF2_C_SNF"/>
    <property type="match status" value="1"/>
</dbReference>
<evidence type="ECO:0000256" key="3">
    <source>
        <dbReference type="ARBA" id="ARBA00022741"/>
    </source>
</evidence>
<sequence>MSGQPPNKEEDRHMEAGDHVHDEDAMDIDNDQQPSLPMELDASIVDKHVASKQRLVLPYYKELLELTASTAPDPDEPVAPNSQCGLEWAKINKQRLDQVCPDSPDDLITTYSRQAQNDGYDGASMLYKDGQSIDTAMQNGQAVTAFSNPHPSAHQSHGPVHDEPGTTGDLYEASSDDEEPEFTTGDLFEAIDSLIKSRWISRYWDGALAEAIEVYENASCVRAYKDMAGYTLRVHLEKINRNLRRFVIDVEDGDDPEDETYKDLYVDGVERAAHIIRVLGVFLEDEVKLQLLFDVTEDPNPEHHPRPTMKPINDKILATIKAAEELIANDLRKELEENRGFGSEKTGQLNLATLTSDGGKKKPTGEYQDFNDESDDDSGSRSGESEGPVVDYDIEDVVAGFNSPDIMTATGPDETQTEDDLQELTSDEFARLYAPETEPERERFQLYTFKEGSSVYVPPNFRATILEHQIAGVRFMWKRLVGDQSGALLLHSPGLGKTFQVMVLLASMREATMRLKSELPQKLRKLRVVIVCPAGLVSNWMKEHRNLTCHDKLPFWSLTSDDNPAVRGDTLTLWRTARTGGVLVTSWGILQRISKYENEWDFMKQRTTLLIIDEVHELRNVNNKHGTASEFTTSARIGLTGTPIANTLMDFFHIADWAVKDHGFGTQKNFIATVIQRMMNDGTRAAAVASYLAKTSLVAHRMTLEKANLRMPRKTEFYLSLALKEGQVTKYNKELARYQKDQRDKENKPNYFAFSNRCSLLLAHPHIFDDATDAPEIINLDSDDEDGQDVASSGAPSGAGRSRPLPYLPTRDALAKFTNQSTKTSILLRILDVARTMRESVLVFSRRITTLNFLRDLCKQHGHDVFYLDGNVRPKDRQKSIDDFREKIGPSVFLLSTAAACVGINLQRATRVVIFDFAYSPEVEEVQAIARAYRMGQEKHVFVYWLTMATTMETFIRHISKNKRHTANVAFDPRVTTGLSTDQLDRALRPASIPDSDYCHVKFKGVDELLDQLVQTHGNHILQVVDEESIQLNNSFELLYTGGSSLDDPLVV</sequence>
<feature type="compositionally biased region" description="Polar residues" evidence="10">
    <location>
        <begin position="345"/>
        <end position="356"/>
    </location>
</feature>
<dbReference type="Gene3D" id="3.40.50.10810">
    <property type="entry name" value="Tandem AAA-ATPase domain"/>
    <property type="match status" value="1"/>
</dbReference>
<dbReference type="InterPro" id="IPR044574">
    <property type="entry name" value="ARIP4-like"/>
</dbReference>
<reference evidence="13" key="1">
    <citation type="submission" date="2022-07" db="EMBL/GenBank/DDBJ databases">
        <title>Fungi with potential for degradation of polypropylene.</title>
        <authorList>
            <person name="Gostincar C."/>
        </authorList>
    </citation>
    <scope>NUCLEOTIDE SEQUENCE</scope>
    <source>
        <strain evidence="13">EXF-13287</strain>
    </source>
</reference>
<feature type="region of interest" description="Disordered" evidence="10">
    <location>
        <begin position="1"/>
        <end position="35"/>
    </location>
</feature>
<protein>
    <recommendedName>
        <fullName evidence="15">P-loop containing nucleoside triphosphate hydrolase protein</fullName>
    </recommendedName>
</protein>
<evidence type="ECO:0000256" key="8">
    <source>
        <dbReference type="ARBA" id="ARBA00023242"/>
    </source>
</evidence>
<accession>A0AA38S1Z6</accession>
<feature type="compositionally biased region" description="Basic and acidic residues" evidence="10">
    <location>
        <begin position="7"/>
        <end position="23"/>
    </location>
</feature>
<feature type="region of interest" description="Disordered" evidence="10">
    <location>
        <begin position="779"/>
        <end position="806"/>
    </location>
</feature>
<dbReference type="GO" id="GO:0005634">
    <property type="term" value="C:nucleus"/>
    <property type="evidence" value="ECO:0007669"/>
    <property type="project" value="UniProtKB-SubCell"/>
</dbReference>
<comment type="subcellular location">
    <subcellularLocation>
        <location evidence="1">Nucleus</location>
    </subcellularLocation>
</comment>
<evidence type="ECO:0008006" key="15">
    <source>
        <dbReference type="Google" id="ProtNLM"/>
    </source>
</evidence>
<proteinExistence type="inferred from homology"/>
<dbReference type="PROSITE" id="PS51194">
    <property type="entry name" value="HELICASE_CTER"/>
    <property type="match status" value="1"/>
</dbReference>
<dbReference type="SUPFAM" id="SSF52540">
    <property type="entry name" value="P-loop containing nucleoside triphosphate hydrolases"/>
    <property type="match status" value="2"/>
</dbReference>
<dbReference type="AlphaFoldDB" id="A0AA38S1Z6"/>
<keyword evidence="7" id="KW-0238">DNA-binding</keyword>
<evidence type="ECO:0000259" key="11">
    <source>
        <dbReference type="PROSITE" id="PS51192"/>
    </source>
</evidence>
<keyword evidence="5" id="KW-0347">Helicase</keyword>
<gene>
    <name evidence="13" type="ORF">NKR19_g6150</name>
</gene>
<dbReference type="Pfam" id="PF00176">
    <property type="entry name" value="SNF2-rel_dom"/>
    <property type="match status" value="1"/>
</dbReference>
<evidence type="ECO:0000259" key="12">
    <source>
        <dbReference type="PROSITE" id="PS51194"/>
    </source>
</evidence>
<dbReference type="Proteomes" id="UP001174691">
    <property type="component" value="Unassembled WGS sequence"/>
</dbReference>
<evidence type="ECO:0000313" key="13">
    <source>
        <dbReference type="EMBL" id="KAJ9145201.1"/>
    </source>
</evidence>
<dbReference type="GO" id="GO:0004386">
    <property type="term" value="F:helicase activity"/>
    <property type="evidence" value="ECO:0007669"/>
    <property type="project" value="UniProtKB-KW"/>
</dbReference>
<dbReference type="GO" id="GO:0003677">
    <property type="term" value="F:DNA binding"/>
    <property type="evidence" value="ECO:0007669"/>
    <property type="project" value="UniProtKB-KW"/>
</dbReference>
<dbReference type="GO" id="GO:0016887">
    <property type="term" value="F:ATP hydrolysis activity"/>
    <property type="evidence" value="ECO:0007669"/>
    <property type="project" value="InterPro"/>
</dbReference>
<evidence type="ECO:0000313" key="14">
    <source>
        <dbReference type="Proteomes" id="UP001174691"/>
    </source>
</evidence>
<keyword evidence="4" id="KW-0378">Hydrolase</keyword>
<dbReference type="InterPro" id="IPR049730">
    <property type="entry name" value="SNF2/RAD54-like_C"/>
</dbReference>
<feature type="domain" description="Helicase ATP-binding" evidence="11">
    <location>
        <begin position="478"/>
        <end position="661"/>
    </location>
</feature>
<feature type="coiled-coil region" evidence="9">
    <location>
        <begin position="721"/>
        <end position="748"/>
    </location>
</feature>
<dbReference type="Gene3D" id="3.40.50.300">
    <property type="entry name" value="P-loop containing nucleotide triphosphate hydrolases"/>
    <property type="match status" value="1"/>
</dbReference>
<keyword evidence="6" id="KW-0067">ATP-binding</keyword>
<evidence type="ECO:0000256" key="5">
    <source>
        <dbReference type="ARBA" id="ARBA00022806"/>
    </source>
</evidence>
<evidence type="ECO:0000256" key="9">
    <source>
        <dbReference type="SAM" id="Coils"/>
    </source>
</evidence>
<organism evidence="13 14">
    <name type="scientific">Coniochaeta hoffmannii</name>
    <dbReference type="NCBI Taxonomy" id="91930"/>
    <lineage>
        <taxon>Eukaryota</taxon>
        <taxon>Fungi</taxon>
        <taxon>Dikarya</taxon>
        <taxon>Ascomycota</taxon>
        <taxon>Pezizomycotina</taxon>
        <taxon>Sordariomycetes</taxon>
        <taxon>Sordariomycetidae</taxon>
        <taxon>Coniochaetales</taxon>
        <taxon>Coniochaetaceae</taxon>
        <taxon>Coniochaeta</taxon>
    </lineage>
</organism>
<dbReference type="InterPro" id="IPR001650">
    <property type="entry name" value="Helicase_C-like"/>
</dbReference>
<keyword evidence="14" id="KW-1185">Reference proteome</keyword>
<evidence type="ECO:0000256" key="6">
    <source>
        <dbReference type="ARBA" id="ARBA00022840"/>
    </source>
</evidence>
<name>A0AA38S1Z6_9PEZI</name>
<feature type="compositionally biased region" description="Low complexity" evidence="10">
    <location>
        <begin position="791"/>
        <end position="804"/>
    </location>
</feature>
<evidence type="ECO:0000256" key="1">
    <source>
        <dbReference type="ARBA" id="ARBA00004123"/>
    </source>
</evidence>
<comment type="similarity">
    <text evidence="2">Belongs to the SNF2/RAD54 helicase family.</text>
</comment>
<evidence type="ECO:0000256" key="7">
    <source>
        <dbReference type="ARBA" id="ARBA00023125"/>
    </source>
</evidence>
<dbReference type="InterPro" id="IPR014001">
    <property type="entry name" value="Helicase_ATP-bd"/>
</dbReference>
<keyword evidence="8" id="KW-0539">Nucleus</keyword>
<evidence type="ECO:0000256" key="2">
    <source>
        <dbReference type="ARBA" id="ARBA00007025"/>
    </source>
</evidence>
<feature type="region of interest" description="Disordered" evidence="10">
    <location>
        <begin position="149"/>
        <end position="181"/>
    </location>
</feature>
<feature type="domain" description="Helicase C-terminal" evidence="12">
    <location>
        <begin position="829"/>
        <end position="979"/>
    </location>
</feature>
<dbReference type="SMART" id="SM00490">
    <property type="entry name" value="HELICc"/>
    <property type="match status" value="1"/>
</dbReference>
<feature type="region of interest" description="Disordered" evidence="10">
    <location>
        <begin position="338"/>
        <end position="391"/>
    </location>
</feature>
<comment type="caution">
    <text evidence="13">The sequence shown here is derived from an EMBL/GenBank/DDBJ whole genome shotgun (WGS) entry which is preliminary data.</text>
</comment>
<keyword evidence="3" id="KW-0547">Nucleotide-binding</keyword>
<dbReference type="Pfam" id="PF00271">
    <property type="entry name" value="Helicase_C"/>
    <property type="match status" value="1"/>
</dbReference>
<dbReference type="GO" id="GO:0005524">
    <property type="term" value="F:ATP binding"/>
    <property type="evidence" value="ECO:0007669"/>
    <property type="project" value="UniProtKB-KW"/>
</dbReference>
<dbReference type="InterPro" id="IPR038718">
    <property type="entry name" value="SNF2-like_sf"/>
</dbReference>
<dbReference type="PANTHER" id="PTHR45797">
    <property type="entry name" value="RAD54-LIKE"/>
    <property type="match status" value="1"/>
</dbReference>
<evidence type="ECO:0000256" key="10">
    <source>
        <dbReference type="SAM" id="MobiDB-lite"/>
    </source>
</evidence>
<dbReference type="SMART" id="SM00487">
    <property type="entry name" value="DEXDc"/>
    <property type="match status" value="1"/>
</dbReference>
<dbReference type="InterPro" id="IPR000330">
    <property type="entry name" value="SNF2_N"/>
</dbReference>
<dbReference type="PANTHER" id="PTHR45797:SF1">
    <property type="entry name" value="HELICASE ARIP4"/>
    <property type="match status" value="1"/>
</dbReference>
<dbReference type="PROSITE" id="PS51192">
    <property type="entry name" value="HELICASE_ATP_BIND_1"/>
    <property type="match status" value="1"/>
</dbReference>
<evidence type="ECO:0000256" key="4">
    <source>
        <dbReference type="ARBA" id="ARBA00022801"/>
    </source>
</evidence>
<dbReference type="InterPro" id="IPR027417">
    <property type="entry name" value="P-loop_NTPase"/>
</dbReference>